<evidence type="ECO:0000256" key="1">
    <source>
        <dbReference type="ARBA" id="ARBA00008814"/>
    </source>
</evidence>
<proteinExistence type="inferred from homology"/>
<dbReference type="InterPro" id="IPR050902">
    <property type="entry name" value="ABC_Transporter_SBP"/>
</dbReference>
<feature type="chain" id="PRO_5001912319" evidence="2">
    <location>
        <begin position="23"/>
        <end position="322"/>
    </location>
</feature>
<evidence type="ECO:0000259" key="3">
    <source>
        <dbReference type="PROSITE" id="PS50983"/>
    </source>
</evidence>
<sequence>MVKKSIFLFLLACLYLTGCSSAPDHNVHSDPAASSESGFTITDFANQSHSFNEVPERIAALSNGEMDIIYALGAELVGRPNSSGPPSIEEATEVTQVGSTHEVDLERITYVQPDVVLGHSQMNLKDVPTIESLGAKMVLTQAQSIEDIKQQIHLFGEMLQKEEQAEQLITNMEEHISNLSDTLPEQKTRVLLIYGAPGTYMAALPNSLSGNLLEVAGGENIASDFQQLDAYPQYAQLNTERIIEAEPEYILLMSHGNSDEVKAGFLKEMEQNAAWNNLDAVKEGRIDVLPSDLFGSNPGTKVTEALDILVEIFRSIESDESP</sequence>
<feature type="domain" description="Fe/B12 periplasmic-binding" evidence="3">
    <location>
        <begin position="57"/>
        <end position="317"/>
    </location>
</feature>
<keyword evidence="5" id="KW-1185">Reference proteome</keyword>
<dbReference type="SUPFAM" id="SSF53807">
    <property type="entry name" value="Helical backbone' metal receptor"/>
    <property type="match status" value="1"/>
</dbReference>
<dbReference type="Proteomes" id="UP000002754">
    <property type="component" value="Unassembled WGS sequence"/>
</dbReference>
<feature type="signal peptide" evidence="2">
    <location>
        <begin position="1"/>
        <end position="22"/>
    </location>
</feature>
<gene>
    <name evidence="4" type="ORF">BALCAV_0211665</name>
</gene>
<dbReference type="OrthoDB" id="9816357at2"/>
<dbReference type="GO" id="GO:0071281">
    <property type="term" value="P:cellular response to iron ion"/>
    <property type="evidence" value="ECO:0007669"/>
    <property type="project" value="TreeGrafter"/>
</dbReference>
<name>A0A094YUI6_ALKAL</name>
<comment type="similarity">
    <text evidence="1">Belongs to the bacterial solute-binding protein 8 family.</text>
</comment>
<accession>A0A094YUI6</accession>
<reference evidence="4 5" key="1">
    <citation type="journal article" date="2014" name="Genome Announc.">
        <title>Draft Genome Sequence of Bacillus alcalophilus AV1934, a Classic Alkaliphile Isolated from Human Feces in 1934.</title>
        <authorList>
            <person name="Attie O."/>
            <person name="Jayaprakash A."/>
            <person name="Shah H."/>
            <person name="Paulsen I.T."/>
            <person name="Morino M."/>
            <person name="Takahashi Y."/>
            <person name="Narumi I."/>
            <person name="Sachidanandam R."/>
            <person name="Satoh K."/>
            <person name="Ito M."/>
            <person name="Krulwich T.A."/>
        </authorList>
    </citation>
    <scope>NUCLEOTIDE SEQUENCE [LARGE SCALE GENOMIC DNA]</scope>
    <source>
        <strain evidence="4 5">AV1934</strain>
    </source>
</reference>
<dbReference type="Gene3D" id="3.40.50.1980">
    <property type="entry name" value="Nitrogenase molybdenum iron protein domain"/>
    <property type="match status" value="2"/>
</dbReference>
<dbReference type="Pfam" id="PF01497">
    <property type="entry name" value="Peripla_BP_2"/>
    <property type="match status" value="1"/>
</dbReference>
<comment type="caution">
    <text evidence="4">The sequence shown here is derived from an EMBL/GenBank/DDBJ whole genome shotgun (WGS) entry which is preliminary data.</text>
</comment>
<dbReference type="eggNOG" id="COG0614">
    <property type="taxonomic scope" value="Bacteria"/>
</dbReference>
<evidence type="ECO:0000313" key="5">
    <source>
        <dbReference type="Proteomes" id="UP000002754"/>
    </source>
</evidence>
<protein>
    <submittedName>
        <fullName evidence="4">Iron-hydroxamate ABC transporter substrate-binding protein</fullName>
    </submittedName>
</protein>
<dbReference type="PROSITE" id="PS50983">
    <property type="entry name" value="FE_B12_PBP"/>
    <property type="match status" value="1"/>
</dbReference>
<dbReference type="InterPro" id="IPR002491">
    <property type="entry name" value="ABC_transptr_periplasmic_BD"/>
</dbReference>
<dbReference type="EMBL" id="ALPT02000035">
    <property type="protein sequence ID" value="KGA97167.1"/>
    <property type="molecule type" value="Genomic_DNA"/>
</dbReference>
<dbReference type="PANTHER" id="PTHR30535:SF34">
    <property type="entry name" value="MOLYBDATE-BINDING PROTEIN MOLA"/>
    <property type="match status" value="1"/>
</dbReference>
<dbReference type="PANTHER" id="PTHR30535">
    <property type="entry name" value="VITAMIN B12-BINDING PROTEIN"/>
    <property type="match status" value="1"/>
</dbReference>
<dbReference type="STRING" id="1218173.BALCAV_0211665"/>
<dbReference type="AlphaFoldDB" id="A0A094YUI6"/>
<evidence type="ECO:0000256" key="2">
    <source>
        <dbReference type="SAM" id="SignalP"/>
    </source>
</evidence>
<keyword evidence="2" id="KW-0732">Signal</keyword>
<evidence type="ECO:0000313" key="4">
    <source>
        <dbReference type="EMBL" id="KGA97167.1"/>
    </source>
</evidence>
<organism evidence="4 5">
    <name type="scientific">Alkalihalobacillus alcalophilus ATCC 27647 = CGMCC 1.3604</name>
    <dbReference type="NCBI Taxonomy" id="1218173"/>
    <lineage>
        <taxon>Bacteria</taxon>
        <taxon>Bacillati</taxon>
        <taxon>Bacillota</taxon>
        <taxon>Bacilli</taxon>
        <taxon>Bacillales</taxon>
        <taxon>Bacillaceae</taxon>
        <taxon>Alkalihalobacillus</taxon>
    </lineage>
</organism>